<dbReference type="InterPro" id="IPR042548">
    <property type="entry name" value="NCAP_aCoV"/>
</dbReference>
<feature type="domain" description="CoV N CTD" evidence="16">
    <location>
        <begin position="261"/>
        <end position="375"/>
    </location>
</feature>
<feature type="modified residue" description="Phosphoserine; by host" evidence="12">
    <location>
        <position position="381"/>
    </location>
</feature>
<dbReference type="InterPro" id="IPR044344">
    <property type="entry name" value="N_prot_C_CoV"/>
</dbReference>
<dbReference type="InterPro" id="IPR037195">
    <property type="entry name" value="Nucleocapsid_N"/>
</dbReference>
<dbReference type="SUPFAM" id="SSF103068">
    <property type="entry name" value="Nucleocapsid protein dimerization domain"/>
    <property type="match status" value="1"/>
</dbReference>
<dbReference type="CDD" id="cd21554">
    <property type="entry name" value="CoV_N-NTD"/>
    <property type="match status" value="1"/>
</dbReference>
<feature type="modified residue" description="Phosphoserine; by host" evidence="12">
    <location>
        <position position="116"/>
    </location>
</feature>
<evidence type="ECO:0000256" key="5">
    <source>
        <dbReference type="ARBA" id="ARBA00022844"/>
    </source>
</evidence>
<feature type="compositionally biased region" description="Low complexity" evidence="14">
    <location>
        <begin position="199"/>
        <end position="210"/>
    </location>
</feature>
<evidence type="ECO:0000256" key="12">
    <source>
        <dbReference type="PIRSR" id="PIRSR003888-1"/>
    </source>
</evidence>
<comment type="function">
    <text evidence="11">Packages the positive strand viral genome RNA into a helical ribonucleocapsid (RNP) and plays a fundamental role during virion assembly through its interactions with the viral genome and membrane protein M. Plays an important role in enhancing the efficiency of subgenomic viral RNA transcription as well as viral replication.</text>
</comment>
<evidence type="ECO:0000256" key="4">
    <source>
        <dbReference type="ARBA" id="ARBA00022812"/>
    </source>
</evidence>
<protein>
    <recommendedName>
        <fullName evidence="11">Nucleoprotein</fullName>
    </recommendedName>
</protein>
<evidence type="ECO:0000256" key="8">
    <source>
        <dbReference type="ARBA" id="ARBA00023086"/>
    </source>
</evidence>
<evidence type="ECO:0000256" key="3">
    <source>
        <dbReference type="ARBA" id="ARBA00022765"/>
    </source>
</evidence>
<keyword evidence="18" id="KW-1185">Reference proteome</keyword>
<keyword evidence="2 12" id="KW-0597">Phosphoprotein</keyword>
<feature type="region of interest" description="Disordered" evidence="14">
    <location>
        <begin position="236"/>
        <end position="269"/>
    </location>
</feature>
<reference evidence="17 18" key="1">
    <citation type="submission" date="2019-01" db="EMBL/GenBank/DDBJ databases">
        <title>Diversity of Adenoviruses, Coronaviruses and Paramyxoviruses in Western Australian microbat communities.</title>
        <authorList>
            <person name="O'Dea M."/>
            <person name="Prada D."/>
            <person name="Jackson B."/>
            <person name="Boyd V."/>
            <person name="Baker M."/>
        </authorList>
    </citation>
    <scope>NUCLEOTIDE SEQUENCE [LARGE SCALE GENOMIC DNA]</scope>
    <source>
        <strain evidence="17">WA1087</strain>
    </source>
</reference>
<keyword evidence="6 11" id="KW-0694">RNA-binding</keyword>
<dbReference type="GO" id="GO:0003723">
    <property type="term" value="F:RNA binding"/>
    <property type="evidence" value="ECO:0007669"/>
    <property type="project" value="UniProtKB-UniRule"/>
</dbReference>
<feature type="domain" description="CoV N NTD" evidence="15">
    <location>
        <begin position="14"/>
        <end position="136"/>
    </location>
</feature>
<dbReference type="EMBL" id="MK472067">
    <property type="protein sequence ID" value="QGX41949.1"/>
    <property type="molecule type" value="Genomic_RNA"/>
</dbReference>
<evidence type="ECO:0000313" key="18">
    <source>
        <dbReference type="Proteomes" id="UP001203464"/>
    </source>
</evidence>
<evidence type="ECO:0000256" key="11">
    <source>
        <dbReference type="PIRNR" id="PIRNR003888"/>
    </source>
</evidence>
<dbReference type="Pfam" id="PF00937">
    <property type="entry name" value="CoV_nucleocap"/>
    <property type="match status" value="2"/>
</dbReference>
<dbReference type="CDD" id="cd21595">
    <property type="entry name" value="CoV_N-CTD"/>
    <property type="match status" value="1"/>
</dbReference>
<comment type="subcellular location">
    <subcellularLocation>
        <location evidence="1">Host cell</location>
    </subcellularLocation>
    <subcellularLocation>
        <location evidence="11">Virion</location>
    </subcellularLocation>
    <text evidence="11">Located inside the virion, complexed with the viral RNA. Probably associates with ER-derived membranes where it participates in viral RNA synthesis and virus budding.</text>
</comment>
<dbReference type="SUPFAM" id="SSF110304">
    <property type="entry name" value="Coronavirus RNA-binding domain"/>
    <property type="match status" value="1"/>
</dbReference>
<feature type="compositionally biased region" description="Polar residues" evidence="14">
    <location>
        <begin position="169"/>
        <end position="190"/>
    </location>
</feature>
<sequence>MSSVKFQPRGRQRVPLSLFAPLIVNNEKPLFKVLPNNAVPKGMGNRDQQIGYWNEQPRWRMQRGKRVELPSKWHFYFLGTGPHAEVPFRTRTEGVFWVAREGAKTEPTKLNTRKSSEKPLVPDFGFNLPSAVEVVEPTTPVQSRSNSRSQSRGSSSRRRSPSGSRQNQMRFTSQTPGNSRSRVNSQNRGNQARGGNPGNQSRNQSRSRNQSMDRSGDTGNRDDLISAVKEALKSLGIGQNSKAASARSSGRTTPKKNKSRSQSKERPLLEVPEWRRVPKGQNTVELCFGPRGGFKNFGGPDFVEKGIEASGYPQAAALVPNGAALLFGGNVTARELQDSVELTYTYKMTVPKDDPNLQLLLAQIDAYKEGVKPQRKKERKSRASQSDASNEHVDVVTDGAVPDKTVLEWDTSADLDSNVEIVNEVFDVSN</sequence>
<dbReference type="InterPro" id="IPR001218">
    <property type="entry name" value="Nucleocap_CoV"/>
</dbReference>
<evidence type="ECO:0000259" key="15">
    <source>
        <dbReference type="PROSITE" id="PS51928"/>
    </source>
</evidence>
<organism evidence="17 18">
    <name type="scientific">alphacoronavirus sp. WA1087</name>
    <dbReference type="NCBI Taxonomy" id="3069910"/>
    <lineage>
        <taxon>Viruses</taxon>
        <taxon>Riboviria</taxon>
        <taxon>Orthornavirae</taxon>
        <taxon>Pisuviricota</taxon>
        <taxon>Pisoniviricetes</taxon>
        <taxon>Nidovirales</taxon>
        <taxon>Cornidovirineae</taxon>
        <taxon>Coronaviridae</taxon>
        <taxon>Orthocoronavirinae</taxon>
        <taxon>Alphacoronavirus</taxon>
        <taxon>Pedacovirus</taxon>
        <taxon>Alphacoronavirus gouldii</taxon>
        <taxon>Alphacoronavirus WA1087</taxon>
    </lineage>
</organism>
<keyword evidence="5 11" id="KW-0946">Virion</keyword>
<evidence type="ECO:0000256" key="10">
    <source>
        <dbReference type="ARBA" id="ARBA00023274"/>
    </source>
</evidence>
<dbReference type="HAMAP" id="MF_04095">
    <property type="entry name" value="ALPHA_CORONA_NCAP"/>
    <property type="match status" value="1"/>
</dbReference>
<feature type="region of interest" description="Disordered" evidence="14">
    <location>
        <begin position="371"/>
        <end position="393"/>
    </location>
</feature>
<dbReference type="PROSITE" id="PS51929">
    <property type="entry name" value="COV_N_CTD"/>
    <property type="match status" value="1"/>
</dbReference>
<accession>A0AA48UFJ6</accession>
<feature type="compositionally biased region" description="Low complexity" evidence="14">
    <location>
        <begin position="142"/>
        <end position="154"/>
    </location>
</feature>
<keyword evidence="3" id="KW-0013">ADP-ribosylation</keyword>
<name>A0AA48UFJ6_9ALPC</name>
<dbReference type="Proteomes" id="UP001203464">
    <property type="component" value="Segment"/>
</dbReference>
<dbReference type="GO" id="GO:0043657">
    <property type="term" value="C:host cell"/>
    <property type="evidence" value="ECO:0007669"/>
    <property type="project" value="UniProtKB-SubCell"/>
</dbReference>
<feature type="compositionally biased region" description="Polar residues" evidence="14">
    <location>
        <begin position="237"/>
        <end position="252"/>
    </location>
</feature>
<dbReference type="PIRSF" id="PIRSF003888">
    <property type="entry name" value="Corona_nucleocap"/>
    <property type="match status" value="1"/>
</dbReference>
<keyword evidence="4" id="KW-1040">Host Golgi apparatus</keyword>
<keyword evidence="7" id="KW-0805">Transcription regulation</keyword>
<evidence type="ECO:0000256" key="13">
    <source>
        <dbReference type="PROSITE-ProRule" id="PRU01276"/>
    </source>
</evidence>
<dbReference type="InterPro" id="IPR037179">
    <property type="entry name" value="Nucleocapsid_C"/>
</dbReference>
<evidence type="ECO:0000313" key="17">
    <source>
        <dbReference type="EMBL" id="QGX41949.1"/>
    </source>
</evidence>
<evidence type="ECO:0000259" key="16">
    <source>
        <dbReference type="PROSITE" id="PS51929"/>
    </source>
</evidence>
<feature type="region of interest" description="Disordered" evidence="14">
    <location>
        <begin position="136"/>
        <end position="221"/>
    </location>
</feature>
<feature type="compositionally biased region" description="Basic residues" evidence="14">
    <location>
        <begin position="373"/>
        <end position="382"/>
    </location>
</feature>
<keyword evidence="9" id="KW-0804">Transcription</keyword>
<keyword evidence="8 11" id="KW-0543">Viral nucleoprotein</keyword>
<dbReference type="PROSITE" id="PS51928">
    <property type="entry name" value="COV_N_NTD"/>
    <property type="match status" value="1"/>
</dbReference>
<evidence type="ECO:0000256" key="7">
    <source>
        <dbReference type="ARBA" id="ARBA00023015"/>
    </source>
</evidence>
<evidence type="ECO:0000256" key="14">
    <source>
        <dbReference type="SAM" id="MobiDB-lite"/>
    </source>
</evidence>
<evidence type="ECO:0000256" key="2">
    <source>
        <dbReference type="ARBA" id="ARBA00022553"/>
    </source>
</evidence>
<evidence type="ECO:0000256" key="9">
    <source>
        <dbReference type="ARBA" id="ARBA00023163"/>
    </source>
</evidence>
<proteinExistence type="inferred from homology"/>
<dbReference type="GO" id="GO:0019013">
    <property type="term" value="C:viral nucleocapsid"/>
    <property type="evidence" value="ECO:0007669"/>
    <property type="project" value="UniProtKB-UniRule"/>
</dbReference>
<evidence type="ECO:0000256" key="6">
    <source>
        <dbReference type="ARBA" id="ARBA00022884"/>
    </source>
</evidence>
<evidence type="ECO:0000256" key="1">
    <source>
        <dbReference type="ARBA" id="ARBA00004340"/>
    </source>
</evidence>
<dbReference type="InterPro" id="IPR044345">
    <property type="entry name" value="N_prot_N_CoV"/>
</dbReference>
<dbReference type="GO" id="GO:1990904">
    <property type="term" value="C:ribonucleoprotein complex"/>
    <property type="evidence" value="ECO:0007669"/>
    <property type="project" value="UniProtKB-KW"/>
</dbReference>
<keyword evidence="10 13" id="KW-0687">Ribonucleoprotein</keyword>